<gene>
    <name evidence="2" type="ORF">IQ19_04735</name>
</gene>
<dbReference type="RefSeq" id="WP_144545447.1">
    <property type="nucleotide sequence ID" value="NZ_CBCSDC010000066.1"/>
</dbReference>
<protein>
    <submittedName>
        <fullName evidence="2">Thiamine transporter</fullName>
    </submittedName>
</protein>
<accession>A0A562JA72</accession>
<dbReference type="GO" id="GO:0005886">
    <property type="term" value="C:plasma membrane"/>
    <property type="evidence" value="ECO:0007669"/>
    <property type="project" value="InterPro"/>
</dbReference>
<keyword evidence="1" id="KW-1133">Transmembrane helix</keyword>
<reference evidence="2 3" key="1">
    <citation type="journal article" date="2015" name="Stand. Genomic Sci.">
        <title>Genomic Encyclopedia of Bacterial and Archaeal Type Strains, Phase III: the genomes of soil and plant-associated and newly described type strains.</title>
        <authorList>
            <person name="Whitman W.B."/>
            <person name="Woyke T."/>
            <person name="Klenk H.P."/>
            <person name="Zhou Y."/>
            <person name="Lilburn T.G."/>
            <person name="Beck B.J."/>
            <person name="De Vos P."/>
            <person name="Vandamme P."/>
            <person name="Eisen J.A."/>
            <person name="Garrity G."/>
            <person name="Hugenholtz P."/>
            <person name="Kyrpides N.C."/>
        </authorList>
    </citation>
    <scope>NUCLEOTIDE SEQUENCE [LARGE SCALE GENOMIC DNA]</scope>
    <source>
        <strain evidence="2 3">CGMCC 1.10115</strain>
    </source>
</reference>
<keyword evidence="1" id="KW-0812">Transmembrane</keyword>
<feature type="transmembrane region" description="Helical" evidence="1">
    <location>
        <begin position="151"/>
        <end position="177"/>
    </location>
</feature>
<dbReference type="NCBIfam" id="TIGR02357">
    <property type="entry name" value="ECF_ThiT_YuaJ"/>
    <property type="match status" value="1"/>
</dbReference>
<keyword evidence="3" id="KW-1185">Reference proteome</keyword>
<sequence length="201" mass="21976">MKKLSLTAMIEASFFASFAIILDFLPSIKLSPSISISAAMIPIFILAFRWGFKVSFIAGLLWGILQIAMGDAWIATPLQAFIEYFVAFAFIGCAGLFYLPIQKQLRNGNKKKALGWIVLAIFAGSFTRYFWHFIAGVLFFGSYAPKGMSPILFSFLANGATMLGAAILCSIVAVLLISSAPRLVLRKADGDITTQKRASLR</sequence>
<dbReference type="EMBL" id="VLKI01000021">
    <property type="protein sequence ID" value="TWH80023.1"/>
    <property type="molecule type" value="Genomic_DNA"/>
</dbReference>
<dbReference type="Proteomes" id="UP000318667">
    <property type="component" value="Unassembled WGS sequence"/>
</dbReference>
<dbReference type="Gene3D" id="1.10.1760.20">
    <property type="match status" value="1"/>
</dbReference>
<proteinExistence type="predicted"/>
<dbReference type="AlphaFoldDB" id="A0A562JA72"/>
<feature type="transmembrane region" description="Helical" evidence="1">
    <location>
        <begin position="81"/>
        <end position="101"/>
    </location>
</feature>
<dbReference type="GO" id="GO:0015234">
    <property type="term" value="F:thiamine transmembrane transporter activity"/>
    <property type="evidence" value="ECO:0007669"/>
    <property type="project" value="InterPro"/>
</dbReference>
<dbReference type="Pfam" id="PF09515">
    <property type="entry name" value="Thia_YuaJ"/>
    <property type="match status" value="1"/>
</dbReference>
<dbReference type="InterPro" id="IPR012651">
    <property type="entry name" value="Thia_Transptr_ThiT"/>
</dbReference>
<comment type="caution">
    <text evidence="2">The sequence shown here is derived from an EMBL/GenBank/DDBJ whole genome shotgun (WGS) entry which is preliminary data.</text>
</comment>
<feature type="transmembrane region" description="Helical" evidence="1">
    <location>
        <begin position="55"/>
        <end position="75"/>
    </location>
</feature>
<organism evidence="2 3">
    <name type="scientific">Cytobacillus oceanisediminis</name>
    <dbReference type="NCBI Taxonomy" id="665099"/>
    <lineage>
        <taxon>Bacteria</taxon>
        <taxon>Bacillati</taxon>
        <taxon>Bacillota</taxon>
        <taxon>Bacilli</taxon>
        <taxon>Bacillales</taxon>
        <taxon>Bacillaceae</taxon>
        <taxon>Cytobacillus</taxon>
    </lineage>
</organism>
<keyword evidence="1" id="KW-0472">Membrane</keyword>
<dbReference type="OrthoDB" id="9795813at2"/>
<feature type="transmembrane region" description="Helical" evidence="1">
    <location>
        <begin position="113"/>
        <end position="131"/>
    </location>
</feature>
<name>A0A562JA72_9BACI</name>
<dbReference type="GeneID" id="65405814"/>
<evidence type="ECO:0000313" key="3">
    <source>
        <dbReference type="Proteomes" id="UP000318667"/>
    </source>
</evidence>
<evidence type="ECO:0000313" key="2">
    <source>
        <dbReference type="EMBL" id="TWH80023.1"/>
    </source>
</evidence>
<evidence type="ECO:0000256" key="1">
    <source>
        <dbReference type="SAM" id="Phobius"/>
    </source>
</evidence>